<gene>
    <name evidence="1" type="ORF">LMG1873_02847</name>
</gene>
<dbReference type="RefSeq" id="WP_061302583.1">
    <property type="nucleotide sequence ID" value="NZ_CADIJS010000002.1"/>
</dbReference>
<evidence type="ECO:0000313" key="1">
    <source>
        <dbReference type="EMBL" id="CAB3704390.1"/>
    </source>
</evidence>
<evidence type="ECO:0000313" key="2">
    <source>
        <dbReference type="Proteomes" id="UP000494116"/>
    </source>
</evidence>
<accession>A0ABM8KY09</accession>
<dbReference type="Proteomes" id="UP000494116">
    <property type="component" value="Unassembled WGS sequence"/>
</dbReference>
<sequence length="63" mass="6823">MNNVHHTTLAGAVRANRAEFEAAVQDGVREGLISIGIESVRSAFFSAEGMFEMHEAETMKKAA</sequence>
<keyword evidence="2" id="KW-1185">Reference proteome</keyword>
<comment type="caution">
    <text evidence="1">The sequence shown here is derived from an EMBL/GenBank/DDBJ whole genome shotgun (WGS) entry which is preliminary data.</text>
</comment>
<name>A0ABM8KY09_9BURK</name>
<protein>
    <submittedName>
        <fullName evidence="1">Uncharacterized protein</fullName>
    </submittedName>
</protein>
<proteinExistence type="predicted"/>
<reference evidence="1 2" key="1">
    <citation type="submission" date="2020-04" db="EMBL/GenBank/DDBJ databases">
        <authorList>
            <person name="De Canck E."/>
        </authorList>
    </citation>
    <scope>NUCLEOTIDE SEQUENCE [LARGE SCALE GENOMIC DNA]</scope>
    <source>
        <strain evidence="1 2">LMG 1873</strain>
    </source>
</reference>
<organism evidence="1 2">
    <name type="scientific">Achromobacter piechaudii</name>
    <dbReference type="NCBI Taxonomy" id="72556"/>
    <lineage>
        <taxon>Bacteria</taxon>
        <taxon>Pseudomonadati</taxon>
        <taxon>Pseudomonadota</taxon>
        <taxon>Betaproteobacteria</taxon>
        <taxon>Burkholderiales</taxon>
        <taxon>Alcaligenaceae</taxon>
        <taxon>Achromobacter</taxon>
    </lineage>
</organism>
<dbReference type="EMBL" id="CADIJS010000002">
    <property type="protein sequence ID" value="CAB3704390.1"/>
    <property type="molecule type" value="Genomic_DNA"/>
</dbReference>